<comment type="caution">
    <text evidence="2">The sequence shown here is derived from an EMBL/GenBank/DDBJ whole genome shotgun (WGS) entry which is preliminary data.</text>
</comment>
<gene>
    <name evidence="2" type="ORF">PGLA2088_LOCUS14968</name>
</gene>
<evidence type="ECO:0000256" key="1">
    <source>
        <dbReference type="SAM" id="MobiDB-lite"/>
    </source>
</evidence>
<feature type="region of interest" description="Disordered" evidence="1">
    <location>
        <begin position="74"/>
        <end position="145"/>
    </location>
</feature>
<evidence type="ECO:0000313" key="2">
    <source>
        <dbReference type="EMBL" id="CAE8662644.1"/>
    </source>
</evidence>
<dbReference type="EMBL" id="CAJNNW010018273">
    <property type="protein sequence ID" value="CAE8662644.1"/>
    <property type="molecule type" value="Genomic_DNA"/>
</dbReference>
<feature type="region of interest" description="Disordered" evidence="1">
    <location>
        <begin position="1265"/>
        <end position="1343"/>
    </location>
</feature>
<feature type="non-terminal residue" evidence="2">
    <location>
        <position position="1356"/>
    </location>
</feature>
<evidence type="ECO:0000313" key="3">
    <source>
        <dbReference type="Proteomes" id="UP000626109"/>
    </source>
</evidence>
<reference evidence="2" key="1">
    <citation type="submission" date="2021-02" db="EMBL/GenBank/DDBJ databases">
        <authorList>
            <person name="Dougan E. K."/>
            <person name="Rhodes N."/>
            <person name="Thang M."/>
            <person name="Chan C."/>
        </authorList>
    </citation>
    <scope>NUCLEOTIDE SEQUENCE</scope>
</reference>
<organism evidence="2 3">
    <name type="scientific">Polarella glacialis</name>
    <name type="common">Dinoflagellate</name>
    <dbReference type="NCBI Taxonomy" id="89957"/>
    <lineage>
        <taxon>Eukaryota</taxon>
        <taxon>Sar</taxon>
        <taxon>Alveolata</taxon>
        <taxon>Dinophyceae</taxon>
        <taxon>Suessiales</taxon>
        <taxon>Suessiaceae</taxon>
        <taxon>Polarella</taxon>
    </lineage>
</organism>
<feature type="non-terminal residue" evidence="2">
    <location>
        <position position="1"/>
    </location>
</feature>
<accession>A0A813J4T8</accession>
<feature type="compositionally biased region" description="Basic and acidic residues" evidence="1">
    <location>
        <begin position="1304"/>
        <end position="1318"/>
    </location>
</feature>
<name>A0A813J4T8_POLGL</name>
<sequence>ARSLAKGLHTGNVVQRLVTCEEFGLGKLREKILERLTQNPSEMAMVSRCPEIMQHPKILQDLLVYVANNKNNVQAQQQAQEQTDDSEMEKSAARSETSRKPDESEKPEKPEKPEKSEKPEKQQRAKREEKPAQPEKEQPKAKRARKGFVGRSLLGCAACLLAGHGGLLTVPGAVKRPTDVRWRAISYNAQAFTYARGLQDVLHELHSGNIIGIQGRGGAIRFRRNGFCDITAMVLYLSPGNAAAYNEKLLAWANQIISTVPGRTLPLIMLDGNAHVGLERNGRQVIHHADNDAAGSQRPSLQNANGRLLRHFCNTQYLWHDYYERDRQRYVDEYWQKISEEVCNQAYKLYPAYEDRDMKRVWRIARAIAGKHLGPKKRQYGIATGFIPPVEEWAEHLAQPGPKGGCEAQLLRITEEAEIDVPTFCLLQDNEQDQSLDFLQPPELENLETQRVMTALRSTKAHREVPRWSAPREAWLSALSCESDDDNIEGNGEVTLLLLLSSLLCMILLSQDGTGELGPKGYTPMTVIKRYRKLMIQSECLNLIQGNLSEEFKKLAAANAKLSMHLASKSRLHDAALLRTVLLPKSHPVAEAMSAAGSDFNKRQKLGELAGIPPHLYICRAAIIAAMAVEQVTLSVSNEMLITLDSLIRVLFASGGELKLGALAVASAHAIYVPWVFAKHLCHRLCVSRMGPVAKISWWQPQKLVTNSATRILGLAKPGSPVAKVLLAHVRRSAEDLGDGAGTLVLLLEGAIGFCAASLKEGKARRQELERCFAFIEARLLATAAAPLLARLSRPAGFSTEEAVQGLAFGFFGANFPPEVSRHLGRSCWTWLRANATAAGGDAEASGTLAATASRLCSGTLVKVPATKLAGAYEPLSAGTCSSTVERAHLVSGVLAHSTMTSSVQGVCLAVVLDESTAALPVRVTVPGAALERLSELLLLSVERFWQAGIRVLLCAGEVHEEWRGAMARRGLLLLHLVEDDELELLERGRAALGGAQRVRLATDDLPALKKAAFQLAAARPLQPQTADQLASGRAFWVLQPGSGEPMPHCWLLLRAPSVGLAVEHRAALLRLLRVIGPALQDPSVVIAGGLAFELGLLRLARKHGAVAAALPPEELASVKEVFGVEDEVRAARLWRLSWSMLEAALLRVLEAFLANLMASDENQGAGGDQRLPPPKARRLARLLATAAPEELAGAAPGLCKLPWPPADTGGPMFGFVASPGLGEVAAAMPPLETASLKLELLRAFCGLGRLLCRLDPATVQGRGLAPAPAAPATGRPQARMFSTPMRSSRRGSDSESESAGEGEEQRRQDALAREQKGARSRVAASSGGAAAGERGPSSASDAQVLGAAAGHAFVA</sequence>
<dbReference type="Proteomes" id="UP000626109">
    <property type="component" value="Unassembled WGS sequence"/>
</dbReference>
<protein>
    <submittedName>
        <fullName evidence="2">Uncharacterized protein</fullName>
    </submittedName>
</protein>
<feature type="compositionally biased region" description="Basic and acidic residues" evidence="1">
    <location>
        <begin position="88"/>
        <end position="140"/>
    </location>
</feature>
<feature type="compositionally biased region" description="Low complexity" evidence="1">
    <location>
        <begin position="1321"/>
        <end position="1341"/>
    </location>
</feature>
<proteinExistence type="predicted"/>